<protein>
    <submittedName>
        <fullName evidence="2">Uncharacterized protein</fullName>
    </submittedName>
</protein>
<keyword evidence="3" id="KW-1185">Reference proteome</keyword>
<proteinExistence type="predicted"/>
<comment type="caution">
    <text evidence="2">The sequence shown here is derived from an EMBL/GenBank/DDBJ whole genome shotgun (WGS) entry which is preliminary data.</text>
</comment>
<evidence type="ECO:0000313" key="2">
    <source>
        <dbReference type="EMBL" id="MQM03586.1"/>
    </source>
</evidence>
<dbReference type="AlphaFoldDB" id="A0A843W6L5"/>
<accession>A0A843W6L5</accession>
<name>A0A843W6L5_COLES</name>
<evidence type="ECO:0000313" key="3">
    <source>
        <dbReference type="Proteomes" id="UP000652761"/>
    </source>
</evidence>
<feature type="region of interest" description="Disordered" evidence="1">
    <location>
        <begin position="1"/>
        <end position="64"/>
    </location>
</feature>
<reference evidence="2" key="1">
    <citation type="submission" date="2017-07" db="EMBL/GenBank/DDBJ databases">
        <title>Taro Niue Genome Assembly and Annotation.</title>
        <authorList>
            <person name="Atibalentja N."/>
            <person name="Keating K."/>
            <person name="Fields C.J."/>
        </authorList>
    </citation>
    <scope>NUCLEOTIDE SEQUENCE</scope>
    <source>
        <strain evidence="2">Niue_2</strain>
        <tissue evidence="2">Leaf</tissue>
    </source>
</reference>
<sequence length="144" mass="15414">MKEGGVCGWKRDAGVMEGRSDGPEEEKEGPLEEAPAEEAVEGTSTEDKGGGIMVEEVGDGGVWEGKGAGEEIVLERGRLKVRGAGGAVDEVGGEGRAGVGRALMAYYFLHLALMALQYRKEGREMSPRQHCFFIFIVFTTGFIS</sequence>
<evidence type="ECO:0000256" key="1">
    <source>
        <dbReference type="SAM" id="MobiDB-lite"/>
    </source>
</evidence>
<dbReference type="EMBL" id="NMUH01003063">
    <property type="protein sequence ID" value="MQM03586.1"/>
    <property type="molecule type" value="Genomic_DNA"/>
</dbReference>
<gene>
    <name evidence="2" type="ORF">Taro_036373</name>
</gene>
<feature type="compositionally biased region" description="Basic and acidic residues" evidence="1">
    <location>
        <begin position="1"/>
        <end position="22"/>
    </location>
</feature>
<dbReference type="Proteomes" id="UP000652761">
    <property type="component" value="Unassembled WGS sequence"/>
</dbReference>
<organism evidence="2 3">
    <name type="scientific">Colocasia esculenta</name>
    <name type="common">Wild taro</name>
    <name type="synonym">Arum esculentum</name>
    <dbReference type="NCBI Taxonomy" id="4460"/>
    <lineage>
        <taxon>Eukaryota</taxon>
        <taxon>Viridiplantae</taxon>
        <taxon>Streptophyta</taxon>
        <taxon>Embryophyta</taxon>
        <taxon>Tracheophyta</taxon>
        <taxon>Spermatophyta</taxon>
        <taxon>Magnoliopsida</taxon>
        <taxon>Liliopsida</taxon>
        <taxon>Araceae</taxon>
        <taxon>Aroideae</taxon>
        <taxon>Colocasieae</taxon>
        <taxon>Colocasia</taxon>
    </lineage>
</organism>